<dbReference type="SUPFAM" id="SSF52087">
    <property type="entry name" value="CRAL/TRIO domain"/>
    <property type="match status" value="1"/>
</dbReference>
<comment type="caution">
    <text evidence="2">The sequence shown here is derived from an EMBL/GenBank/DDBJ whole genome shotgun (WGS) entry which is preliminary data.</text>
</comment>
<dbReference type="Pfam" id="PF03765">
    <property type="entry name" value="CRAL_TRIO_N"/>
    <property type="match status" value="1"/>
</dbReference>
<dbReference type="EMBL" id="BLZA01000058">
    <property type="protein sequence ID" value="GHJ90339.1"/>
    <property type="molecule type" value="Genomic_DNA"/>
</dbReference>
<dbReference type="SMART" id="SM00516">
    <property type="entry name" value="SEC14"/>
    <property type="match status" value="1"/>
</dbReference>
<feature type="domain" description="CRAL-TRIO" evidence="1">
    <location>
        <begin position="149"/>
        <end position="291"/>
    </location>
</feature>
<name>A0A8H3YHW6_9TREE</name>
<reference evidence="2" key="1">
    <citation type="submission" date="2020-07" db="EMBL/GenBank/DDBJ databases">
        <title>Draft Genome Sequence of a Deep-Sea Yeast, Naganishia (Cryptococcus) liquefaciens strain N6.</title>
        <authorList>
            <person name="Han Y.W."/>
            <person name="Kajitani R."/>
            <person name="Morimoto H."/>
            <person name="Parhat M."/>
            <person name="Tsubouchi H."/>
            <person name="Bakenova O."/>
            <person name="Ogata M."/>
            <person name="Argunhan B."/>
            <person name="Aoki R."/>
            <person name="Kajiwara S."/>
            <person name="Itoh T."/>
            <person name="Iwasaki H."/>
        </authorList>
    </citation>
    <scope>NUCLEOTIDE SEQUENCE</scope>
    <source>
        <strain evidence="2">N6</strain>
    </source>
</reference>
<proteinExistence type="predicted"/>
<dbReference type="CDD" id="cd00170">
    <property type="entry name" value="SEC14"/>
    <property type="match status" value="1"/>
</dbReference>
<evidence type="ECO:0000259" key="1">
    <source>
        <dbReference type="PROSITE" id="PS50191"/>
    </source>
</evidence>
<dbReference type="InterPro" id="IPR052578">
    <property type="entry name" value="PI_Transfer_CRAL-TRIO"/>
</dbReference>
<dbReference type="PANTHER" id="PTHR45824:SF29">
    <property type="entry name" value="GH16843P"/>
    <property type="match status" value="1"/>
</dbReference>
<protein>
    <recommendedName>
        <fullName evidence="1">CRAL-TRIO domain-containing protein</fullName>
    </recommendedName>
</protein>
<dbReference type="Proteomes" id="UP000620104">
    <property type="component" value="Unassembled WGS sequence"/>
</dbReference>
<evidence type="ECO:0000313" key="2">
    <source>
        <dbReference type="EMBL" id="GHJ90339.1"/>
    </source>
</evidence>
<dbReference type="InterPro" id="IPR001251">
    <property type="entry name" value="CRAL-TRIO_dom"/>
</dbReference>
<dbReference type="OrthoDB" id="75724at2759"/>
<accession>A0A8H3YHW6</accession>
<dbReference type="InterPro" id="IPR011074">
    <property type="entry name" value="CRAL/TRIO_N_dom"/>
</dbReference>
<organism evidence="2 3">
    <name type="scientific">Naganishia liquefaciens</name>
    <dbReference type="NCBI Taxonomy" id="104408"/>
    <lineage>
        <taxon>Eukaryota</taxon>
        <taxon>Fungi</taxon>
        <taxon>Dikarya</taxon>
        <taxon>Basidiomycota</taxon>
        <taxon>Agaricomycotina</taxon>
        <taxon>Tremellomycetes</taxon>
        <taxon>Filobasidiales</taxon>
        <taxon>Filobasidiaceae</taxon>
        <taxon>Naganishia</taxon>
    </lineage>
</organism>
<gene>
    <name evidence="2" type="ORF">NliqN6_6741</name>
</gene>
<dbReference type="PROSITE" id="PS50191">
    <property type="entry name" value="CRAL_TRIO"/>
    <property type="match status" value="1"/>
</dbReference>
<dbReference type="GO" id="GO:0008526">
    <property type="term" value="F:phosphatidylinositol transfer activity"/>
    <property type="evidence" value="ECO:0007669"/>
    <property type="project" value="TreeGrafter"/>
</dbReference>
<dbReference type="SUPFAM" id="SSF46938">
    <property type="entry name" value="CRAL/TRIO N-terminal domain"/>
    <property type="match status" value="1"/>
</dbReference>
<dbReference type="AlphaFoldDB" id="A0A8H3YHW6"/>
<evidence type="ECO:0000313" key="3">
    <source>
        <dbReference type="Proteomes" id="UP000620104"/>
    </source>
</evidence>
<sequence length="337" mass="37485">MGLASGISSKRSSIASIASLHSSKRKDSTSTTSSDTQETKLAAVVAHFSDPALVIPCNEEEAALDKGYLRGWAGGYGGGTGKKAPLTDEERFWLSKQCIERYLDATKGDIPQTIQRLTDTLIWRRSYGLEALFDDPEVEEEHARGRHFYHGYDAAGHLVHYIVPSGIESKGGDQQVKHAVWFAELAPAFFKPGHGAVTLLVDFTVSTSKKPSVATARQSIYIMQNHYPNRLHNAYFRNLSPIMHTFISLTTPFMDPKTAAKLHVDRNPLEGGAIDEDNLVRDWGGKSDFTVNPAENYNELKETYNRVMPERLNRWRRLGGVVGEDEHNFFDGDVQSG</sequence>
<dbReference type="Pfam" id="PF00650">
    <property type="entry name" value="CRAL_TRIO"/>
    <property type="match status" value="1"/>
</dbReference>
<keyword evidence="3" id="KW-1185">Reference proteome</keyword>
<dbReference type="Gene3D" id="3.40.525.10">
    <property type="entry name" value="CRAL-TRIO lipid binding domain"/>
    <property type="match status" value="1"/>
</dbReference>
<dbReference type="PANTHER" id="PTHR45824">
    <property type="entry name" value="GH16843P"/>
    <property type="match status" value="1"/>
</dbReference>
<dbReference type="InterPro" id="IPR036273">
    <property type="entry name" value="CRAL/TRIO_N_dom_sf"/>
</dbReference>
<dbReference type="InterPro" id="IPR036865">
    <property type="entry name" value="CRAL-TRIO_dom_sf"/>
</dbReference>